<dbReference type="GO" id="GO:0008270">
    <property type="term" value="F:zinc ion binding"/>
    <property type="evidence" value="ECO:0007669"/>
    <property type="project" value="UniProtKB-KW"/>
</dbReference>
<organism evidence="15 16">
    <name type="scientific">Dreissena polymorpha</name>
    <name type="common">Zebra mussel</name>
    <name type="synonym">Mytilus polymorpha</name>
    <dbReference type="NCBI Taxonomy" id="45954"/>
    <lineage>
        <taxon>Eukaryota</taxon>
        <taxon>Metazoa</taxon>
        <taxon>Spiralia</taxon>
        <taxon>Lophotrochozoa</taxon>
        <taxon>Mollusca</taxon>
        <taxon>Bivalvia</taxon>
        <taxon>Autobranchia</taxon>
        <taxon>Heteroconchia</taxon>
        <taxon>Euheterodonta</taxon>
        <taxon>Imparidentia</taxon>
        <taxon>Neoheterodontei</taxon>
        <taxon>Myida</taxon>
        <taxon>Dreissenoidea</taxon>
        <taxon>Dreissenidae</taxon>
        <taxon>Dreissena</taxon>
    </lineage>
</organism>
<dbReference type="Pfam" id="PF05253">
    <property type="entry name" value="zf-U11-48K"/>
    <property type="match status" value="1"/>
</dbReference>
<keyword evidence="16" id="KW-1185">Reference proteome</keyword>
<evidence type="ECO:0000256" key="6">
    <source>
        <dbReference type="ARBA" id="ARBA00022723"/>
    </source>
</evidence>
<keyword evidence="2 12" id="KW-0489">Methyltransferase</keyword>
<keyword evidence="8 12" id="KW-0862">Zinc</keyword>
<comment type="similarity">
    <text evidence="1 12">Belongs to the methyltransferase TRM13 family.</text>
</comment>
<dbReference type="GO" id="GO:0106050">
    <property type="term" value="F:tRNA 2'-O-methyltransferase activity"/>
    <property type="evidence" value="ECO:0007669"/>
    <property type="project" value="UniProtKB-UniRule"/>
</dbReference>
<evidence type="ECO:0000256" key="1">
    <source>
        <dbReference type="ARBA" id="ARBA00005265"/>
    </source>
</evidence>
<reference evidence="15" key="2">
    <citation type="submission" date="2020-11" db="EMBL/GenBank/DDBJ databases">
        <authorList>
            <person name="McCartney M.A."/>
            <person name="Auch B."/>
            <person name="Kono T."/>
            <person name="Mallez S."/>
            <person name="Becker A."/>
            <person name="Gohl D.M."/>
            <person name="Silverstein K.A.T."/>
            <person name="Koren S."/>
            <person name="Bechman K.B."/>
            <person name="Herman A."/>
            <person name="Abrahante J.E."/>
            <person name="Garbe J."/>
        </authorList>
    </citation>
    <scope>NUCLEOTIDE SEQUENCE</scope>
    <source>
        <strain evidence="15">Duluth1</strain>
        <tissue evidence="15">Whole animal</tissue>
    </source>
</reference>
<dbReference type="Pfam" id="PF05206">
    <property type="entry name" value="TRM13"/>
    <property type="match status" value="2"/>
</dbReference>
<evidence type="ECO:0000256" key="10">
    <source>
        <dbReference type="ARBA" id="ARBA00048635"/>
    </source>
</evidence>
<accession>A0A9D4KZI3</accession>
<comment type="catalytic activity">
    <reaction evidence="9 12">
        <text>cytidine(4) in tRNA(Pro) + S-adenosyl-L-methionine = 2'-O-methylcytidine(4) in tRNA(Pro) + S-adenosyl-L-homocysteine + H(+)</text>
        <dbReference type="Rhea" id="RHEA:32767"/>
        <dbReference type="Rhea" id="RHEA-COMP:10397"/>
        <dbReference type="Rhea" id="RHEA-COMP:10398"/>
        <dbReference type="ChEBI" id="CHEBI:15378"/>
        <dbReference type="ChEBI" id="CHEBI:57856"/>
        <dbReference type="ChEBI" id="CHEBI:59789"/>
        <dbReference type="ChEBI" id="CHEBI:74495"/>
        <dbReference type="ChEBI" id="CHEBI:82748"/>
        <dbReference type="EC" id="2.1.1.225"/>
    </reaction>
</comment>
<dbReference type="InterPro" id="IPR021721">
    <property type="entry name" value="Znf_CCCH-type_TRM13"/>
</dbReference>
<dbReference type="PROSITE" id="PS51800">
    <property type="entry name" value="ZF_CHHC_U11_48K"/>
    <property type="match status" value="1"/>
</dbReference>
<evidence type="ECO:0000256" key="2">
    <source>
        <dbReference type="ARBA" id="ARBA00022603"/>
    </source>
</evidence>
<keyword evidence="7 12" id="KW-0863">Zinc-finger</keyword>
<sequence length="555" mass="62551">MGYFEVVPKPTITNQAIINDKQKDMNTVRGTYSQAKPDPPANSCHFFVERKRRYCRFHLAKGSNYCAEHAAVLGVDLRRKRVQCPYNPKHTCYETKLNHHKKVCPSQPKQMPPYYCKGVNSGDDGGESVPEPKETVLTIPLEDLDRIISKVNQLHDEHVGVIEEDVLSHDCMKAELENPSYGNAAIRHRKQQASLIGHMEKLCLLTDGKCFLEMGAGKGQLSHWLHGAVEKKDNIGFLLIDRSRVRNKMDNLHKEEMIMERIRIDIEHLRLDKVPCISENDRSVVAFGKHLCGAASDLALRCITETLKPGTSCQEGEEEEGNHRKRLKSESRELSGAVIALCCHHRCTWHPYVGKHFFQSQGLTARDFQVVSSMSSWATCAWKGWSAQKKFDMDNINSQSPSASGEYVIDELRRSENSASLNVLAAQGVGSFEDYDVESQGNVKDVSGEGQKGNCDNKDGSTEVKGNAMKSDIRKDLENDDDIEEVEHCQDENTTNSSIQGKLTQAEREMIGRKCKRLIDYGRVCFLREHGLESSLKAYVEEFYTPENVVLLASK</sequence>
<feature type="domain" description="CHHC U11-48K-type" evidence="14">
    <location>
        <begin position="81"/>
        <end position="108"/>
    </location>
</feature>
<protein>
    <recommendedName>
        <fullName evidence="12">tRNA:m(4)X modification enzyme TRM13</fullName>
        <ecNumber evidence="12">2.1.1.225</ecNumber>
    </recommendedName>
</protein>
<evidence type="ECO:0000256" key="3">
    <source>
        <dbReference type="ARBA" id="ARBA00022679"/>
    </source>
</evidence>
<dbReference type="InterPro" id="IPR022776">
    <property type="entry name" value="TRM13/UPF0224_CHHC_Znf_dom"/>
</dbReference>
<comment type="catalytic activity">
    <reaction evidence="11 12">
        <text>adenosine(4) in tRNA(His) + S-adenosyl-L-methionine = 2'-O-methyladenosine(4) in tRNA(His) + S-adenosyl-L-homocysteine + H(+)</text>
        <dbReference type="Rhea" id="RHEA:43196"/>
        <dbReference type="Rhea" id="RHEA-COMP:10401"/>
        <dbReference type="Rhea" id="RHEA-COMP:10402"/>
        <dbReference type="ChEBI" id="CHEBI:15378"/>
        <dbReference type="ChEBI" id="CHEBI:57856"/>
        <dbReference type="ChEBI" id="CHEBI:59789"/>
        <dbReference type="ChEBI" id="CHEBI:74411"/>
        <dbReference type="ChEBI" id="CHEBI:74477"/>
        <dbReference type="EC" id="2.1.1.225"/>
    </reaction>
</comment>
<dbReference type="InterPro" id="IPR007871">
    <property type="entry name" value="Methyltransferase_TRM13"/>
</dbReference>
<dbReference type="OrthoDB" id="258806at2759"/>
<evidence type="ECO:0000259" key="14">
    <source>
        <dbReference type="PROSITE" id="PS51800"/>
    </source>
</evidence>
<dbReference type="PANTHER" id="PTHR12998:SF0">
    <property type="entry name" value="TRNA:M(4)X MODIFICATION ENZYME TRM13 HOMOLOG"/>
    <property type="match status" value="1"/>
</dbReference>
<evidence type="ECO:0000256" key="8">
    <source>
        <dbReference type="ARBA" id="ARBA00022833"/>
    </source>
</evidence>
<name>A0A9D4KZI3_DREPO</name>
<evidence type="ECO:0000256" key="13">
    <source>
        <dbReference type="SAM" id="MobiDB-lite"/>
    </source>
</evidence>
<evidence type="ECO:0000256" key="11">
    <source>
        <dbReference type="ARBA" id="ARBA00049393"/>
    </source>
</evidence>
<evidence type="ECO:0000313" key="16">
    <source>
        <dbReference type="Proteomes" id="UP000828390"/>
    </source>
</evidence>
<dbReference type="Pfam" id="PF11722">
    <property type="entry name" value="zf-TRM13_CCCH"/>
    <property type="match status" value="1"/>
</dbReference>
<keyword evidence="4 12" id="KW-0949">S-adenosyl-L-methionine</keyword>
<reference evidence="15" key="1">
    <citation type="journal article" date="2019" name="bioRxiv">
        <title>The Genome of the Zebra Mussel, Dreissena polymorpha: A Resource for Invasive Species Research.</title>
        <authorList>
            <person name="McCartney M.A."/>
            <person name="Auch B."/>
            <person name="Kono T."/>
            <person name="Mallez S."/>
            <person name="Zhang Y."/>
            <person name="Obille A."/>
            <person name="Becker A."/>
            <person name="Abrahante J.E."/>
            <person name="Garbe J."/>
            <person name="Badalamenti J.P."/>
            <person name="Herman A."/>
            <person name="Mangelson H."/>
            <person name="Liachko I."/>
            <person name="Sullivan S."/>
            <person name="Sone E.D."/>
            <person name="Koren S."/>
            <person name="Silverstein K.A.T."/>
            <person name="Beckman K.B."/>
            <person name="Gohl D.M."/>
        </authorList>
    </citation>
    <scope>NUCLEOTIDE SEQUENCE</scope>
    <source>
        <strain evidence="15">Duluth1</strain>
        <tissue evidence="15">Whole animal</tissue>
    </source>
</reference>
<keyword evidence="3 12" id="KW-0808">Transferase</keyword>
<dbReference type="AlphaFoldDB" id="A0A9D4KZI3"/>
<dbReference type="EMBL" id="JAIWYP010000003">
    <property type="protein sequence ID" value="KAH3849037.1"/>
    <property type="molecule type" value="Genomic_DNA"/>
</dbReference>
<keyword evidence="5 12" id="KW-0819">tRNA processing</keyword>
<proteinExistence type="inferred from homology"/>
<gene>
    <name evidence="15" type="ORF">DPMN_091422</name>
</gene>
<dbReference type="GO" id="GO:0030488">
    <property type="term" value="P:tRNA methylation"/>
    <property type="evidence" value="ECO:0007669"/>
    <property type="project" value="InterPro"/>
</dbReference>
<dbReference type="Proteomes" id="UP000828390">
    <property type="component" value="Unassembled WGS sequence"/>
</dbReference>
<dbReference type="InterPro" id="IPR039044">
    <property type="entry name" value="Trm13"/>
</dbReference>
<dbReference type="EC" id="2.1.1.225" evidence="12"/>
<comment type="caution">
    <text evidence="15">The sequence shown here is derived from an EMBL/GenBank/DDBJ whole genome shotgun (WGS) entry which is preliminary data.</text>
</comment>
<comment type="function">
    <text evidence="12">tRNA methylase which 2'-O-methylates cytidine(4) in tRNA(Pro) and tRNA(Gly)(GCC), and adenosine(4) in tRNA(His).</text>
</comment>
<evidence type="ECO:0000256" key="7">
    <source>
        <dbReference type="ARBA" id="ARBA00022771"/>
    </source>
</evidence>
<evidence type="ECO:0000256" key="12">
    <source>
        <dbReference type="RuleBase" id="RU367103"/>
    </source>
</evidence>
<comment type="catalytic activity">
    <reaction evidence="10 12">
        <text>cytidine(4) in tRNA(Gly)(GCC) + S-adenosyl-L-methionine = 2'-O-methylcytidine(4) in tRNA(Gly)(GCC) + S-adenosyl-L-homocysteine + H(+)</text>
        <dbReference type="Rhea" id="RHEA:43192"/>
        <dbReference type="Rhea" id="RHEA-COMP:10399"/>
        <dbReference type="Rhea" id="RHEA-COMP:10400"/>
        <dbReference type="ChEBI" id="CHEBI:15378"/>
        <dbReference type="ChEBI" id="CHEBI:57856"/>
        <dbReference type="ChEBI" id="CHEBI:59789"/>
        <dbReference type="ChEBI" id="CHEBI:74495"/>
        <dbReference type="ChEBI" id="CHEBI:82748"/>
        <dbReference type="EC" id="2.1.1.225"/>
    </reaction>
</comment>
<evidence type="ECO:0000256" key="4">
    <source>
        <dbReference type="ARBA" id="ARBA00022691"/>
    </source>
</evidence>
<feature type="region of interest" description="Disordered" evidence="13">
    <location>
        <begin position="441"/>
        <end position="465"/>
    </location>
</feature>
<evidence type="ECO:0000313" key="15">
    <source>
        <dbReference type="EMBL" id="KAH3849037.1"/>
    </source>
</evidence>
<keyword evidence="6 12" id="KW-0479">Metal-binding</keyword>
<evidence type="ECO:0000256" key="5">
    <source>
        <dbReference type="ARBA" id="ARBA00022694"/>
    </source>
</evidence>
<evidence type="ECO:0000256" key="9">
    <source>
        <dbReference type="ARBA" id="ARBA00048165"/>
    </source>
</evidence>
<dbReference type="PANTHER" id="PTHR12998">
    <property type="entry name" value="TRNA:M(4)X MODIFICATION ENZYME TRM13 HOMOLOG"/>
    <property type="match status" value="1"/>
</dbReference>